<feature type="region of interest" description="Disordered" evidence="5">
    <location>
        <begin position="481"/>
        <end position="525"/>
    </location>
</feature>
<evidence type="ECO:0000256" key="4">
    <source>
        <dbReference type="ARBA" id="ARBA00023242"/>
    </source>
</evidence>
<evidence type="ECO:0000259" key="6">
    <source>
        <dbReference type="Pfam" id="PF07524"/>
    </source>
</evidence>
<dbReference type="PANTHER" id="PTHR37604:SF1">
    <property type="entry name" value="TRANSCRIPTION INITIATION FACTOR TFIID SUBUNIT"/>
    <property type="match status" value="1"/>
</dbReference>
<reference evidence="7 8" key="1">
    <citation type="submission" date="2024-01" db="EMBL/GenBank/DDBJ databases">
        <title>Genome assemblies of Stephania.</title>
        <authorList>
            <person name="Yang L."/>
        </authorList>
    </citation>
    <scope>NUCLEOTIDE SEQUENCE [LARGE SCALE GENOMIC DNA]</scope>
    <source>
        <strain evidence="7">YNDBR</strain>
        <tissue evidence="7">Leaf</tissue>
    </source>
</reference>
<dbReference type="InterPro" id="IPR009072">
    <property type="entry name" value="Histone-fold"/>
</dbReference>
<evidence type="ECO:0000256" key="5">
    <source>
        <dbReference type="SAM" id="MobiDB-lite"/>
    </source>
</evidence>
<dbReference type="InterPro" id="IPR006565">
    <property type="entry name" value="BTP"/>
</dbReference>
<dbReference type="GO" id="GO:0046982">
    <property type="term" value="F:protein heterodimerization activity"/>
    <property type="evidence" value="ECO:0007669"/>
    <property type="project" value="InterPro"/>
</dbReference>
<comment type="caution">
    <text evidence="7">The sequence shown here is derived from an EMBL/GenBank/DDBJ whole genome shotgun (WGS) entry which is preliminary data.</text>
</comment>
<accession>A0AAP0JL89</accession>
<name>A0AAP0JL89_9MAGN</name>
<dbReference type="PANTHER" id="PTHR37604">
    <property type="entry name" value="TRANSCRIPTION INITIATION FACTOR TFIID SUBUNIT"/>
    <property type="match status" value="1"/>
</dbReference>
<evidence type="ECO:0000256" key="2">
    <source>
        <dbReference type="ARBA" id="ARBA00023015"/>
    </source>
</evidence>
<feature type="domain" description="Bromodomain associated" evidence="6">
    <location>
        <begin position="349"/>
        <end position="412"/>
    </location>
</feature>
<dbReference type="AlphaFoldDB" id="A0AAP0JL89"/>
<evidence type="ECO:0000256" key="3">
    <source>
        <dbReference type="ARBA" id="ARBA00023163"/>
    </source>
</evidence>
<keyword evidence="4" id="KW-0539">Nucleus</keyword>
<keyword evidence="3" id="KW-0804">Transcription</keyword>
<dbReference type="GO" id="GO:0005634">
    <property type="term" value="C:nucleus"/>
    <property type="evidence" value="ECO:0007669"/>
    <property type="project" value="UniProtKB-SubCell"/>
</dbReference>
<protein>
    <recommendedName>
        <fullName evidence="6">Bromodomain associated domain-containing protein</fullName>
    </recommendedName>
</protein>
<evidence type="ECO:0000256" key="1">
    <source>
        <dbReference type="ARBA" id="ARBA00004123"/>
    </source>
</evidence>
<keyword evidence="8" id="KW-1185">Reference proteome</keyword>
<sequence>MALLGSNGHGYDLALRLETCGVWRAWLGDSSYAAFAAFLASQSSWDAFMGTDDSKSRAQIQLQLRVRALLFDKASVSLFLRSSSSSSASAASSVDSAASNLNSAYLQLHGDDVYFSLEDFGFGLADGAQAQAQRKDSHSKSRPRLHFGSGSKYGEPDGERNSDARKHDEFPETWYSKFIERYKATKQNKLQLGDRESLKRTAEGMSKYIRLLERHKKSRFPFKGDHSAGVNNSVRENGLNTHHNSVSEGKNADEDEGCFFPEMLFQSNCVPESALPPITRVEENSKIEYYGILDSLPHVMARSPAMLERFGIIRQDYHRVELGRSKYRGKNGLEGNGKLLGQDQALKISQKVIARVLSSAGFEGASEVPMEVLSQFLSCYVCKLGRILKVLTDSYRKQCSSLEILKMFLQTTGHSNFGALVEHVKDGNRNIVNLLQQQQQQTQQPQQQQHIRGLQAGFQSQPHQNAILTNQQIPMQIHPQTQMQMGHSPNIALQQQQQQQQQQQLQWERMRRRQPTTPRAGMNADKDRPMVEVKVENTSESPLDANTFASINNRQPQMQFRQQQMAAAMATLHAQSSIHLNNWRRFTLSSNNTFCCTPRRNMVTMRAPPVKVEGFQELMGGDATLKHDPEDHKLTSPSK</sequence>
<dbReference type="EMBL" id="JBBNAF010000006">
    <property type="protein sequence ID" value="KAK9136153.1"/>
    <property type="molecule type" value="Genomic_DNA"/>
</dbReference>
<keyword evidence="2" id="KW-0805">Transcription regulation</keyword>
<organism evidence="7 8">
    <name type="scientific">Stephania yunnanensis</name>
    <dbReference type="NCBI Taxonomy" id="152371"/>
    <lineage>
        <taxon>Eukaryota</taxon>
        <taxon>Viridiplantae</taxon>
        <taxon>Streptophyta</taxon>
        <taxon>Embryophyta</taxon>
        <taxon>Tracheophyta</taxon>
        <taxon>Spermatophyta</taxon>
        <taxon>Magnoliopsida</taxon>
        <taxon>Ranunculales</taxon>
        <taxon>Menispermaceae</taxon>
        <taxon>Menispermoideae</taxon>
        <taxon>Cissampelideae</taxon>
        <taxon>Stephania</taxon>
    </lineage>
</organism>
<feature type="compositionally biased region" description="Low complexity" evidence="5">
    <location>
        <begin position="493"/>
        <end position="506"/>
    </location>
</feature>
<feature type="region of interest" description="Disordered" evidence="5">
    <location>
        <begin position="131"/>
        <end position="167"/>
    </location>
</feature>
<feature type="compositionally biased region" description="Polar residues" evidence="5">
    <location>
        <begin position="229"/>
        <end position="248"/>
    </location>
</feature>
<dbReference type="Pfam" id="PF07524">
    <property type="entry name" value="Bromo_TP"/>
    <property type="match status" value="1"/>
</dbReference>
<gene>
    <name evidence="7" type="ORF">Syun_015483</name>
</gene>
<comment type="subcellular location">
    <subcellularLocation>
        <location evidence="1">Nucleus</location>
    </subcellularLocation>
</comment>
<proteinExistence type="predicted"/>
<dbReference type="Gene3D" id="1.10.20.10">
    <property type="entry name" value="Histone, subunit A"/>
    <property type="match status" value="1"/>
</dbReference>
<evidence type="ECO:0000313" key="7">
    <source>
        <dbReference type="EMBL" id="KAK9136153.1"/>
    </source>
</evidence>
<feature type="compositionally biased region" description="Basic and acidic residues" evidence="5">
    <location>
        <begin position="154"/>
        <end position="167"/>
    </location>
</feature>
<feature type="region of interest" description="Disordered" evidence="5">
    <location>
        <begin position="220"/>
        <end position="252"/>
    </location>
</feature>
<evidence type="ECO:0000313" key="8">
    <source>
        <dbReference type="Proteomes" id="UP001420932"/>
    </source>
</evidence>
<dbReference type="Proteomes" id="UP001420932">
    <property type="component" value="Unassembled WGS sequence"/>
</dbReference>